<evidence type="ECO:0000256" key="1">
    <source>
        <dbReference type="SAM" id="Coils"/>
    </source>
</evidence>
<comment type="caution">
    <text evidence="3">The sequence shown here is derived from an EMBL/GenBank/DDBJ whole genome shotgun (WGS) entry which is preliminary data.</text>
</comment>
<feature type="region of interest" description="Disordered" evidence="2">
    <location>
        <begin position="250"/>
        <end position="271"/>
    </location>
</feature>
<dbReference type="Proteomes" id="UP001151760">
    <property type="component" value="Unassembled WGS sequence"/>
</dbReference>
<feature type="compositionally biased region" description="Low complexity" evidence="2">
    <location>
        <begin position="177"/>
        <end position="190"/>
    </location>
</feature>
<proteinExistence type="predicted"/>
<keyword evidence="1" id="KW-0175">Coiled coil</keyword>
<keyword evidence="4" id="KW-1185">Reference proteome</keyword>
<feature type="coiled-coil region" evidence="1">
    <location>
        <begin position="82"/>
        <end position="124"/>
    </location>
</feature>
<evidence type="ECO:0000313" key="3">
    <source>
        <dbReference type="EMBL" id="GJT51022.1"/>
    </source>
</evidence>
<dbReference type="EMBL" id="BQNB010016372">
    <property type="protein sequence ID" value="GJT51022.1"/>
    <property type="molecule type" value="Genomic_DNA"/>
</dbReference>
<reference evidence="3" key="1">
    <citation type="journal article" date="2022" name="Int. J. Mol. Sci.">
        <title>Draft Genome of Tanacetum Coccineum: Genomic Comparison of Closely Related Tanacetum-Family Plants.</title>
        <authorList>
            <person name="Yamashiro T."/>
            <person name="Shiraishi A."/>
            <person name="Nakayama K."/>
            <person name="Satake H."/>
        </authorList>
    </citation>
    <scope>NUCLEOTIDE SEQUENCE</scope>
</reference>
<protein>
    <submittedName>
        <fullName evidence="3">Uncharacterized protein</fullName>
    </submittedName>
</protein>
<name>A0ABQ5EJV0_9ASTR</name>
<organism evidence="3 4">
    <name type="scientific">Tanacetum coccineum</name>
    <dbReference type="NCBI Taxonomy" id="301880"/>
    <lineage>
        <taxon>Eukaryota</taxon>
        <taxon>Viridiplantae</taxon>
        <taxon>Streptophyta</taxon>
        <taxon>Embryophyta</taxon>
        <taxon>Tracheophyta</taxon>
        <taxon>Spermatophyta</taxon>
        <taxon>Magnoliopsida</taxon>
        <taxon>eudicotyledons</taxon>
        <taxon>Gunneridae</taxon>
        <taxon>Pentapetalae</taxon>
        <taxon>asterids</taxon>
        <taxon>campanulids</taxon>
        <taxon>Asterales</taxon>
        <taxon>Asteraceae</taxon>
        <taxon>Asteroideae</taxon>
        <taxon>Anthemideae</taxon>
        <taxon>Anthemidinae</taxon>
        <taxon>Tanacetum</taxon>
    </lineage>
</organism>
<reference evidence="3" key="2">
    <citation type="submission" date="2022-01" db="EMBL/GenBank/DDBJ databases">
        <authorList>
            <person name="Yamashiro T."/>
            <person name="Shiraishi A."/>
            <person name="Satake H."/>
            <person name="Nakayama K."/>
        </authorList>
    </citation>
    <scope>NUCLEOTIDE SEQUENCE</scope>
</reference>
<evidence type="ECO:0000256" key="2">
    <source>
        <dbReference type="SAM" id="MobiDB-lite"/>
    </source>
</evidence>
<gene>
    <name evidence="3" type="ORF">Tco_0977179</name>
</gene>
<accession>A0ABQ5EJV0</accession>
<sequence length="271" mass="30832">MSDKNDEINKKKNNEQDWSKVERTQDLVDYVYAKYGNSWKESNEATDEMLDNLYSFAMMKEKYLSMVESLKATKKGKAKLMMIKEKEKLMIFKTEVKKLKEDFSRILKAKKAKEANEVEEAELKVNKEVVQEPSDEGFFWDEDVVLFNDVKYPLTDAKIRMFKERPTTSKDLTRQLASTSTRSRAPSTRSIALIASTSTRSRAPTTSTSTFKAFTRYRAPIASTYNAKATSTSALIGYMKIAMTGSVLGLRAPDDHNAPPPSAPQKRKSKK</sequence>
<evidence type="ECO:0000313" key="4">
    <source>
        <dbReference type="Proteomes" id="UP001151760"/>
    </source>
</evidence>
<feature type="region of interest" description="Disordered" evidence="2">
    <location>
        <begin position="168"/>
        <end position="190"/>
    </location>
</feature>